<dbReference type="Proteomes" id="UP000261380">
    <property type="component" value="Unplaced"/>
</dbReference>
<accession>A0A3B5LI69</accession>
<dbReference type="AlphaFoldDB" id="A0A3B5LI69"/>
<protein>
    <submittedName>
        <fullName evidence="1">Uncharacterized protein</fullName>
    </submittedName>
</protein>
<reference evidence="1" key="1">
    <citation type="submission" date="2025-08" db="UniProtKB">
        <authorList>
            <consortium name="Ensembl"/>
        </authorList>
    </citation>
    <scope>IDENTIFICATION</scope>
</reference>
<proteinExistence type="predicted"/>
<evidence type="ECO:0000313" key="2">
    <source>
        <dbReference type="Proteomes" id="UP000261380"/>
    </source>
</evidence>
<evidence type="ECO:0000313" key="1">
    <source>
        <dbReference type="Ensembl" id="ENSXCOP00000011818.1"/>
    </source>
</evidence>
<keyword evidence="2" id="KW-1185">Reference proteome</keyword>
<organism evidence="1 2">
    <name type="scientific">Xiphophorus couchianus</name>
    <name type="common">Monterrey platyfish</name>
    <dbReference type="NCBI Taxonomy" id="32473"/>
    <lineage>
        <taxon>Eukaryota</taxon>
        <taxon>Metazoa</taxon>
        <taxon>Chordata</taxon>
        <taxon>Craniata</taxon>
        <taxon>Vertebrata</taxon>
        <taxon>Euteleostomi</taxon>
        <taxon>Actinopterygii</taxon>
        <taxon>Neopterygii</taxon>
        <taxon>Teleostei</taxon>
        <taxon>Neoteleostei</taxon>
        <taxon>Acanthomorphata</taxon>
        <taxon>Ovalentaria</taxon>
        <taxon>Atherinomorphae</taxon>
        <taxon>Cyprinodontiformes</taxon>
        <taxon>Poeciliidae</taxon>
        <taxon>Poeciliinae</taxon>
        <taxon>Xiphophorus</taxon>
    </lineage>
</organism>
<sequence length="68" mass="7868">MKQGCSSKHLEKLIFNIVYLFPSHGVRATLRRTADVTVRQRGKDGLFQRTNKNVSYFRKLQANSGDRQ</sequence>
<name>A0A3B5LI69_9TELE</name>
<reference evidence="1" key="2">
    <citation type="submission" date="2025-09" db="UniProtKB">
        <authorList>
            <consortium name="Ensembl"/>
        </authorList>
    </citation>
    <scope>IDENTIFICATION</scope>
</reference>
<dbReference type="Ensembl" id="ENSXCOT00000011954.1">
    <property type="protein sequence ID" value="ENSXCOP00000011818.1"/>
    <property type="gene ID" value="ENSXCOG00000008937.1"/>
</dbReference>